<feature type="coiled-coil region" evidence="1">
    <location>
        <begin position="1242"/>
        <end position="1269"/>
    </location>
</feature>
<name>A0AAD6NU84_9ROSI</name>
<evidence type="ECO:0000313" key="2">
    <source>
        <dbReference type="EMBL" id="KAJ6405223.1"/>
    </source>
</evidence>
<evidence type="ECO:0000256" key="1">
    <source>
        <dbReference type="SAM" id="Coils"/>
    </source>
</evidence>
<dbReference type="PANTHER" id="PTHR34452">
    <property type="entry name" value="MYOSIN HEAVY CHAIN-RELATED PROTEIN"/>
    <property type="match status" value="1"/>
</dbReference>
<accession>A0AAD6NU84</accession>
<feature type="coiled-coil region" evidence="1">
    <location>
        <begin position="614"/>
        <end position="648"/>
    </location>
</feature>
<protein>
    <submittedName>
        <fullName evidence="2">Uncharacterized protein</fullName>
    </submittedName>
</protein>
<feature type="coiled-coil region" evidence="1">
    <location>
        <begin position="249"/>
        <end position="318"/>
    </location>
</feature>
<dbReference type="Proteomes" id="UP001162972">
    <property type="component" value="Chromosome 2"/>
</dbReference>
<comment type="caution">
    <text evidence="2">The sequence shown here is derived from an EMBL/GenBank/DDBJ whole genome shotgun (WGS) entry which is preliminary data.</text>
</comment>
<sequence>MSARKNVQFVSESGSDVDLYQSEPGMLHCLNIPGMVSHETDSINTTNAMKEKIFELLRELDESKSERESLAKKMDQMECYYEALVQELEENQRRMQGELQNLRNEHATCLYTISSTKAEMETMRLDLNDQLSRLEDKHDLDSLNKELERRAVTSEAALRRAHLNYSIAVGQLQRDLELLSVQVLSMFKTNENLIRQAFVDCSQSGFEGNQVTTDNQRSDSREVHMGKLFQFQNQFAGTKKQQLGCDILLDDLKRSLHLQEGLYRKVEEEACEMHFSNLYLDVLSKVLQETLLEASNDVKCMKEKINELVRQLELSTESKGLISQELHSALDDVHALNEHRATCIAKCNEMAQQNQVLETNLQNVTCENHLLLQKIAEWESQVMQCRKYESMYENCVAEKTELACLLEKKTLENCGLQNEIFSLQEKLKTLSGEFDDLASVKEKLQDLVSFMESKLQNLLASYDKSINGLPSSESGYHNLDSMDLTGVMKQLEELQHNSRGKILQLKEEKKGLVHERDIAQVSIAAAKSELALLKQKFECDIRNMVDKLDVSNALVQKLQLDIEGIAYKLKVSPEIEEKRAQQHNELFSDFDHLAVQLKELISQNRDLGQEILVLDSVASELDKTKLTAAELMKENQALTASIRDKNEVYSRTAYELKCLKGSFRSLHDENQALMASSQDRESAQLASELSNLKDSIQTLHDENQVLMETIRNKTEEAANLASELISLKENLRFLHDENQALIASSQDKEEVSSKLALELNSLKESLQSLHGEKQALMTSSWDKTEEASKFASELDTLKESLQSLCDENQGLMALLQDKTEESAKLASELNSLRECLQSLQDEKQDLMVSLKDKTEESAQLASDLISLRGSLQSLNDELHDERSMRERLQSTITDPTSQLNEKQCQFDLHNQRNVLKMLMKKLPPSKLSCLRCTKCLIVADVQFIFAKTQYEGGVEVLLQQLNSSDRHFAQLEKKHIDMEIILNRCLASETQYMEDNARLLTNVNSVQSELEASIAENKLLVESKRAELEEFKNNSQNVVLSYIEDKAQHSEEFEKLKCLVVISEEEIDNLVISKVELEVKFLVLTAKLDEQKAQIISLEGYYVEFVMLQKHCNELNQRLSDQILKTEEFTNLSVHLKELKDKADAECIQAQSSAKQGCKNRSSSCPSPKSIVKRCYGNYKDAIDEIENGKKSEASHLKKNEELGMRILELEAELQFVLSDKREKVNAYDLMKAEMECSLMSLECCKEEKQKLEAALEESNKEKSKIAVELSKMKELLENSKLQVDMQAGQNDGSCEVDCLSSDESFTRNSNNKNSIIDASSYERKRAHMVPLNGPTGDPNQKCLGRHSSRNCEEAEHAFLASVDRAGHSSTLMNGQPAQDVRVSSVNGLKTSALINQDRLPHIDMKHLAIINDHFRAESLKSSMDHLSNQLERMKNENSLLLQDDNDFDQKFPGLHSEFMKLQKANEELGTMFPLFNEFSGCGNALERVLALEIELAEALQAKKRSSILFQSSFLKQHSDEEAIFKSFRDINELIKDMLELKGSYTSMETELKEMHDRYSQLSLQFAEVEGERHKLMMTLKNARHQRKPYT</sequence>
<organism evidence="2 3">
    <name type="scientific">Salix udensis</name>
    <dbReference type="NCBI Taxonomy" id="889485"/>
    <lineage>
        <taxon>Eukaryota</taxon>
        <taxon>Viridiplantae</taxon>
        <taxon>Streptophyta</taxon>
        <taxon>Embryophyta</taxon>
        <taxon>Tracheophyta</taxon>
        <taxon>Spermatophyta</taxon>
        <taxon>Magnoliopsida</taxon>
        <taxon>eudicotyledons</taxon>
        <taxon>Gunneridae</taxon>
        <taxon>Pentapetalae</taxon>
        <taxon>rosids</taxon>
        <taxon>fabids</taxon>
        <taxon>Malpighiales</taxon>
        <taxon>Salicaceae</taxon>
        <taxon>Saliceae</taxon>
        <taxon>Salix</taxon>
    </lineage>
</organism>
<feature type="coiled-coil region" evidence="1">
    <location>
        <begin position="1417"/>
        <end position="1444"/>
    </location>
</feature>
<feature type="coiled-coil region" evidence="1">
    <location>
        <begin position="682"/>
        <end position="737"/>
    </location>
</feature>
<keyword evidence="1" id="KW-0175">Coiled coil</keyword>
<reference evidence="2 3" key="1">
    <citation type="journal article" date="2023" name="Int. J. Mol. Sci.">
        <title>De Novo Assembly and Annotation of 11 Diverse Shrub Willow (Salix) Genomes Reveals Novel Gene Organization in Sex-Linked Regions.</title>
        <authorList>
            <person name="Hyden B."/>
            <person name="Feng K."/>
            <person name="Yates T.B."/>
            <person name="Jawdy S."/>
            <person name="Cereghino C."/>
            <person name="Smart L.B."/>
            <person name="Muchero W."/>
        </authorList>
    </citation>
    <scope>NUCLEOTIDE SEQUENCE [LARGE SCALE GENOMIC DNA]</scope>
    <source>
        <tissue evidence="2">Shoot tip</tissue>
    </source>
</reference>
<feature type="coiled-coil region" evidence="1">
    <location>
        <begin position="53"/>
        <end position="164"/>
    </location>
</feature>
<feature type="coiled-coil region" evidence="1">
    <location>
        <begin position="347"/>
        <end position="381"/>
    </location>
</feature>
<dbReference type="PANTHER" id="PTHR34452:SF1">
    <property type="entry name" value="SPORULATION-SPECIFIC PROTEIN"/>
    <property type="match status" value="1"/>
</dbReference>
<feature type="coiled-coil region" evidence="1">
    <location>
        <begin position="822"/>
        <end position="891"/>
    </location>
</feature>
<gene>
    <name evidence="2" type="ORF">OIU84_013239</name>
</gene>
<dbReference type="EMBL" id="JAPFFJ010000017">
    <property type="protein sequence ID" value="KAJ6405223.1"/>
    <property type="molecule type" value="Genomic_DNA"/>
</dbReference>
<proteinExistence type="predicted"/>
<keyword evidence="3" id="KW-1185">Reference proteome</keyword>
<evidence type="ECO:0000313" key="3">
    <source>
        <dbReference type="Proteomes" id="UP001162972"/>
    </source>
</evidence>